<keyword evidence="1" id="KW-0812">Transmembrane</keyword>
<dbReference type="AlphaFoldDB" id="A0A8S9U2C7"/>
<protein>
    <submittedName>
        <fullName evidence="2">Uncharacterized protein</fullName>
    </submittedName>
</protein>
<accession>A0A8S9U2C7</accession>
<evidence type="ECO:0000313" key="3">
    <source>
        <dbReference type="Proteomes" id="UP000704712"/>
    </source>
</evidence>
<gene>
    <name evidence="2" type="ORF">GN958_ATG18445</name>
</gene>
<feature type="transmembrane region" description="Helical" evidence="1">
    <location>
        <begin position="32"/>
        <end position="53"/>
    </location>
</feature>
<evidence type="ECO:0000313" key="2">
    <source>
        <dbReference type="EMBL" id="KAF4132328.1"/>
    </source>
</evidence>
<proteinExistence type="predicted"/>
<organism evidence="2 3">
    <name type="scientific">Phytophthora infestans</name>
    <name type="common">Potato late blight agent</name>
    <name type="synonym">Botrytis infestans</name>
    <dbReference type="NCBI Taxonomy" id="4787"/>
    <lineage>
        <taxon>Eukaryota</taxon>
        <taxon>Sar</taxon>
        <taxon>Stramenopiles</taxon>
        <taxon>Oomycota</taxon>
        <taxon>Peronosporomycetes</taxon>
        <taxon>Peronosporales</taxon>
        <taxon>Peronosporaceae</taxon>
        <taxon>Phytophthora</taxon>
    </lineage>
</organism>
<dbReference type="EMBL" id="JAACNO010002552">
    <property type="protein sequence ID" value="KAF4132328.1"/>
    <property type="molecule type" value="Genomic_DNA"/>
</dbReference>
<sequence length="195" mass="22283">MCWTEYWSYYITSSVEAAASVFFSAFTSSAGIYFSAGYSSYFASSSGLFLRLLRRWHLGQKFLDILLEGQREILRRVALVWLAVAVHQELGVVPLDVVTERARQLGLQVRKNWRSARAINVVLLQHQKHHVVRLNELQNLLVGAGLRASKFVSREAQPYEAFPLALLMQLLQLRVVRGRQAALTRHVDDQHHLPL</sequence>
<keyword evidence="1" id="KW-1133">Transmembrane helix</keyword>
<reference evidence="2" key="1">
    <citation type="submission" date="2020-03" db="EMBL/GenBank/DDBJ databases">
        <title>Hybrid Assembly of Korean Phytophthora infestans isolates.</title>
        <authorList>
            <person name="Prokchorchik M."/>
            <person name="Lee Y."/>
            <person name="Seo J."/>
            <person name="Cho J.-H."/>
            <person name="Park Y.-E."/>
            <person name="Jang D.-C."/>
            <person name="Im J.-S."/>
            <person name="Choi J.-G."/>
            <person name="Park H.-J."/>
            <person name="Lee G.-B."/>
            <person name="Lee Y.-G."/>
            <person name="Hong S.-Y."/>
            <person name="Cho K."/>
            <person name="Sohn K.H."/>
        </authorList>
    </citation>
    <scope>NUCLEOTIDE SEQUENCE</scope>
    <source>
        <strain evidence="2">KR_2_A2</strain>
    </source>
</reference>
<comment type="caution">
    <text evidence="2">The sequence shown here is derived from an EMBL/GenBank/DDBJ whole genome shotgun (WGS) entry which is preliminary data.</text>
</comment>
<dbReference type="AntiFam" id="ANF00238">
    <property type="entry name" value="Shadow ORF (opposite gpx1)"/>
</dbReference>
<keyword evidence="1" id="KW-0472">Membrane</keyword>
<evidence type="ECO:0000256" key="1">
    <source>
        <dbReference type="SAM" id="Phobius"/>
    </source>
</evidence>
<dbReference type="Proteomes" id="UP000704712">
    <property type="component" value="Unassembled WGS sequence"/>
</dbReference>
<name>A0A8S9U2C7_PHYIN</name>